<evidence type="ECO:0000313" key="6">
    <source>
        <dbReference type="Proteomes" id="UP000095546"/>
    </source>
</evidence>
<keyword evidence="1" id="KW-0285">Flavoprotein</keyword>
<dbReference type="PANTHER" id="PTHR23026:SF90">
    <property type="entry name" value="IODOTYROSINE DEIODINASE 1"/>
    <property type="match status" value="1"/>
</dbReference>
<evidence type="ECO:0000256" key="2">
    <source>
        <dbReference type="ARBA" id="ARBA00022643"/>
    </source>
</evidence>
<keyword evidence="6" id="KW-1185">Reference proteome</keyword>
<dbReference type="InterPro" id="IPR029479">
    <property type="entry name" value="Nitroreductase"/>
</dbReference>
<accession>A0A174BWE9</accession>
<keyword evidence="3 5" id="KW-0560">Oxidoreductase</keyword>
<dbReference type="Pfam" id="PF00881">
    <property type="entry name" value="Nitroreductase"/>
    <property type="match status" value="2"/>
</dbReference>
<organism evidence="5 6">
    <name type="scientific">Mitsuokella jalaludinii</name>
    <dbReference type="NCBI Taxonomy" id="187979"/>
    <lineage>
        <taxon>Bacteria</taxon>
        <taxon>Bacillati</taxon>
        <taxon>Bacillota</taxon>
        <taxon>Negativicutes</taxon>
        <taxon>Selenomonadales</taxon>
        <taxon>Selenomonadaceae</taxon>
        <taxon>Mitsuokella</taxon>
    </lineage>
</organism>
<dbReference type="SUPFAM" id="SSF55469">
    <property type="entry name" value="FMN-dependent nitroreductase-like"/>
    <property type="match status" value="1"/>
</dbReference>
<gene>
    <name evidence="5" type="primary">frp</name>
    <name evidence="5" type="ORF">ERS852385_01998</name>
</gene>
<sequence>MNAIFTRTSVRKFEDRPVEKEKIEKVLQAGFVAPSAGNQQPWEFYIVTKRETIEELSRTSPYAVAAAKAPVVLVIAARTDVIFPTITDIDCAIATENLWLELEELGLGGVMMAIAPVPERMEAVKNILDLPDNQYAFALLPFGYPVGKKPQVDRYDAKKIHWVE</sequence>
<dbReference type="Gene3D" id="3.40.109.10">
    <property type="entry name" value="NADH Oxidase"/>
    <property type="match status" value="1"/>
</dbReference>
<proteinExistence type="predicted"/>
<reference evidence="5 6" key="1">
    <citation type="submission" date="2015-09" db="EMBL/GenBank/DDBJ databases">
        <authorList>
            <consortium name="Pathogen Informatics"/>
        </authorList>
    </citation>
    <scope>NUCLEOTIDE SEQUENCE [LARGE SCALE GENOMIC DNA]</scope>
    <source>
        <strain evidence="5 6">2789STDY5608828</strain>
    </source>
</reference>
<protein>
    <submittedName>
        <fullName evidence="5">NADPH-flavin oxidoreductase</fullName>
        <ecNumber evidence="5">1.6.99.-</ecNumber>
    </submittedName>
</protein>
<evidence type="ECO:0000256" key="1">
    <source>
        <dbReference type="ARBA" id="ARBA00022630"/>
    </source>
</evidence>
<feature type="domain" description="Nitroreductase" evidence="4">
    <location>
        <begin position="5"/>
        <end position="57"/>
    </location>
</feature>
<dbReference type="InterPro" id="IPR000415">
    <property type="entry name" value="Nitroreductase-like"/>
</dbReference>
<evidence type="ECO:0000259" key="4">
    <source>
        <dbReference type="Pfam" id="PF00881"/>
    </source>
</evidence>
<dbReference type="RefSeq" id="WP_055162717.1">
    <property type="nucleotide sequence ID" value="NZ_CABIWZ010000022.1"/>
</dbReference>
<dbReference type="GO" id="GO:0016491">
    <property type="term" value="F:oxidoreductase activity"/>
    <property type="evidence" value="ECO:0007669"/>
    <property type="project" value="UniProtKB-KW"/>
</dbReference>
<dbReference type="AlphaFoldDB" id="A0A174BWE9"/>
<evidence type="ECO:0000313" key="5">
    <source>
        <dbReference type="EMBL" id="CUO04449.1"/>
    </source>
</evidence>
<feature type="domain" description="Nitroreductase" evidence="4">
    <location>
        <begin position="65"/>
        <end position="144"/>
    </location>
</feature>
<dbReference type="eggNOG" id="COG0778">
    <property type="taxonomic scope" value="Bacteria"/>
</dbReference>
<dbReference type="EMBL" id="CYYU01000022">
    <property type="protein sequence ID" value="CUO04449.1"/>
    <property type="molecule type" value="Genomic_DNA"/>
</dbReference>
<dbReference type="Proteomes" id="UP000095546">
    <property type="component" value="Unassembled WGS sequence"/>
</dbReference>
<keyword evidence="2" id="KW-0288">FMN</keyword>
<dbReference type="EC" id="1.6.99.-" evidence="5"/>
<dbReference type="PANTHER" id="PTHR23026">
    <property type="entry name" value="NADPH NITROREDUCTASE"/>
    <property type="match status" value="1"/>
</dbReference>
<evidence type="ECO:0000256" key="3">
    <source>
        <dbReference type="ARBA" id="ARBA00023002"/>
    </source>
</evidence>
<name>A0A174BWE9_9FIRM</name>
<dbReference type="STRING" id="187979.ERS852385_01998"/>
<dbReference type="InterPro" id="IPR050627">
    <property type="entry name" value="Nitroreductase/BluB"/>
</dbReference>
<dbReference type="OrthoDB" id="9812105at2"/>